<dbReference type="InterPro" id="IPR045051">
    <property type="entry name" value="SBT"/>
</dbReference>
<accession>A0AAP0RN98</accession>
<comment type="similarity">
    <text evidence="1 3">Belongs to the peptidase S8 family.</text>
</comment>
<dbReference type="InterPro" id="IPR000209">
    <property type="entry name" value="Peptidase_S8/S53_dom"/>
</dbReference>
<dbReference type="GO" id="GO:0006508">
    <property type="term" value="P:proteolysis"/>
    <property type="evidence" value="ECO:0007669"/>
    <property type="project" value="InterPro"/>
</dbReference>
<comment type="caution">
    <text evidence="5">The sequence shown here is derived from an EMBL/GenBank/DDBJ whole genome shotgun (WGS) entry which is preliminary data.</text>
</comment>
<keyword evidence="2" id="KW-0732">Signal</keyword>
<reference evidence="5 6" key="1">
    <citation type="journal article" date="2024" name="Plant J.">
        <title>Genome sequences and population genomics reveal climatic adaptation and genomic divergence between two closely related sweetgum species.</title>
        <authorList>
            <person name="Xu W.Q."/>
            <person name="Ren C.Q."/>
            <person name="Zhang X.Y."/>
            <person name="Comes H.P."/>
            <person name="Liu X.H."/>
            <person name="Li Y.G."/>
            <person name="Kettle C.J."/>
            <person name="Jalonen R."/>
            <person name="Gaisberger H."/>
            <person name="Ma Y.Z."/>
            <person name="Qiu Y.X."/>
        </authorList>
    </citation>
    <scope>NUCLEOTIDE SEQUENCE [LARGE SCALE GENOMIC DNA]</scope>
    <source>
        <strain evidence="5">Hangzhou</strain>
    </source>
</reference>
<dbReference type="GO" id="GO:0004252">
    <property type="term" value="F:serine-type endopeptidase activity"/>
    <property type="evidence" value="ECO:0007669"/>
    <property type="project" value="InterPro"/>
</dbReference>
<name>A0AAP0RN98_LIQFO</name>
<gene>
    <name evidence="5" type="ORF">L1049_012828</name>
</gene>
<dbReference type="PROSITE" id="PS51892">
    <property type="entry name" value="SUBTILASE"/>
    <property type="match status" value="1"/>
</dbReference>
<organism evidence="5 6">
    <name type="scientific">Liquidambar formosana</name>
    <name type="common">Formosan gum</name>
    <dbReference type="NCBI Taxonomy" id="63359"/>
    <lineage>
        <taxon>Eukaryota</taxon>
        <taxon>Viridiplantae</taxon>
        <taxon>Streptophyta</taxon>
        <taxon>Embryophyta</taxon>
        <taxon>Tracheophyta</taxon>
        <taxon>Spermatophyta</taxon>
        <taxon>Magnoliopsida</taxon>
        <taxon>eudicotyledons</taxon>
        <taxon>Gunneridae</taxon>
        <taxon>Pentapetalae</taxon>
        <taxon>Saxifragales</taxon>
        <taxon>Altingiaceae</taxon>
        <taxon>Liquidambar</taxon>
    </lineage>
</organism>
<protein>
    <recommendedName>
        <fullName evidence="4">Peptidase S8/S53 domain-containing protein</fullName>
    </recommendedName>
</protein>
<evidence type="ECO:0000256" key="1">
    <source>
        <dbReference type="ARBA" id="ARBA00011073"/>
    </source>
</evidence>
<sequence>MPLIFYSLGFSSQVSGADYIVTQVSIEHLFLIMGRELPVEERNHQLQMIMSMTMMQVYIVYMGPLPEGEYSPSSHQLGILQEVVGGSKLIGARYYSLKPGENSARDKEGHGTHTASTAVGNIVKDVSFYGLAQGTVRGGVPSARIATYKVCNPKSLCDYADILAAFDDAIADGVDIITVSLGTEVAFVFNCDPISIGAFHAMEKGTLTVNGAGNGGPAPGSTGSVAPWVLTVAASSIDRWIIDKIVLGNGTTLTLCIIDSMPSLYWYHSRSVMKNSQSCCCCHWNQWFS</sequence>
<dbReference type="PANTHER" id="PTHR10795">
    <property type="entry name" value="PROPROTEIN CONVERTASE SUBTILISIN/KEXIN"/>
    <property type="match status" value="1"/>
</dbReference>
<dbReference type="Pfam" id="PF00082">
    <property type="entry name" value="Peptidase_S8"/>
    <property type="match status" value="1"/>
</dbReference>
<evidence type="ECO:0000313" key="5">
    <source>
        <dbReference type="EMBL" id="KAK9279151.1"/>
    </source>
</evidence>
<comment type="caution">
    <text evidence="3">Lacks conserved residue(s) required for the propagation of feature annotation.</text>
</comment>
<dbReference type="Proteomes" id="UP001415857">
    <property type="component" value="Unassembled WGS sequence"/>
</dbReference>
<evidence type="ECO:0000256" key="2">
    <source>
        <dbReference type="ARBA" id="ARBA00022729"/>
    </source>
</evidence>
<dbReference type="AlphaFoldDB" id="A0AAP0RN98"/>
<dbReference type="SUPFAM" id="SSF52743">
    <property type="entry name" value="Subtilisin-like"/>
    <property type="match status" value="1"/>
</dbReference>
<evidence type="ECO:0000313" key="6">
    <source>
        <dbReference type="Proteomes" id="UP001415857"/>
    </source>
</evidence>
<dbReference type="Gene3D" id="3.40.50.200">
    <property type="entry name" value="Peptidase S8/S53 domain"/>
    <property type="match status" value="1"/>
</dbReference>
<dbReference type="InterPro" id="IPR036852">
    <property type="entry name" value="Peptidase_S8/S53_dom_sf"/>
</dbReference>
<keyword evidence="6" id="KW-1185">Reference proteome</keyword>
<dbReference type="EMBL" id="JBBPBK010000008">
    <property type="protein sequence ID" value="KAK9279151.1"/>
    <property type="molecule type" value="Genomic_DNA"/>
</dbReference>
<feature type="domain" description="Peptidase S8/S53" evidence="4">
    <location>
        <begin position="101"/>
        <end position="236"/>
    </location>
</feature>
<evidence type="ECO:0000256" key="3">
    <source>
        <dbReference type="PROSITE-ProRule" id="PRU01240"/>
    </source>
</evidence>
<proteinExistence type="inferred from homology"/>
<evidence type="ECO:0000259" key="4">
    <source>
        <dbReference type="Pfam" id="PF00082"/>
    </source>
</evidence>